<comment type="similarity">
    <text evidence="1">Belongs to the SorC transcriptional regulatory family.</text>
</comment>
<reference evidence="7 8" key="1">
    <citation type="journal article" date="2009" name="PLoS ONE">
        <title>Genome analysis of the anaerobic thermohalophilic bacterium Halothermothrix orenii.</title>
        <authorList>
            <person name="Mavromatis K."/>
            <person name="Ivanova N."/>
            <person name="Anderson I."/>
            <person name="Lykidis A."/>
            <person name="Hooper S.D."/>
            <person name="Sun H."/>
            <person name="Kunin V."/>
            <person name="Lapidus A."/>
            <person name="Hugenholtz P."/>
            <person name="Patel B."/>
            <person name="Kyrpides N.C."/>
        </authorList>
    </citation>
    <scope>NUCLEOTIDE SEQUENCE [LARGE SCALE GENOMIC DNA]</scope>
    <source>
        <strain evidence="8">H 168 / OCM 544 / DSM 9562</strain>
    </source>
</reference>
<dbReference type="EMBL" id="CP001098">
    <property type="protein sequence ID" value="ACL70333.1"/>
    <property type="molecule type" value="Genomic_DNA"/>
</dbReference>
<dbReference type="OrthoDB" id="9793820at2"/>
<name>B8CYG4_HALOH</name>
<sequence length="341" mass="37841">MNYLFKIQEKIVPEIISLAEERYTILRSIYYNQPIGRRLLAEKTTLSERTIRNELNFLETKGLVEVSRSGTVITRTGQEFLNELDKYIKELKGLKNLEEEVKKVLGLKQVLLVPGGLEYSTIKQEIGRFTAKYLKGLLKDDDILAVTGGTTLAQVANAMRSTSNPMEVMVVPGRGGLGEEVEIQANTIAATIAKKIGGKYQLLHLPDNIKEENANRIVAEPSIQKTLNQLKKTNILLHGVGTAEEMAQRRGMSPQQIKALIDRGAIGEAFGYYFNEQGDIVYTTSSVGLHLNDLTNIDTVIAVAGGQEKARAIKAVVSPDYQDILITDELTARRILELKGR</sequence>
<dbReference type="eggNOG" id="COG2390">
    <property type="taxonomic scope" value="Bacteria"/>
</dbReference>
<protein>
    <submittedName>
        <fullName evidence="7">Transcriptional regulator, DeoR family</fullName>
    </submittedName>
</protein>
<dbReference type="STRING" id="373903.Hore_15840"/>
<dbReference type="RefSeq" id="WP_012636516.1">
    <property type="nucleotide sequence ID" value="NC_011899.1"/>
</dbReference>
<feature type="domain" description="CggR N-terminal DNA binding" evidence="6">
    <location>
        <begin position="20"/>
        <end position="87"/>
    </location>
</feature>
<evidence type="ECO:0000256" key="1">
    <source>
        <dbReference type="ARBA" id="ARBA00010466"/>
    </source>
</evidence>
<dbReference type="Proteomes" id="UP000000719">
    <property type="component" value="Chromosome"/>
</dbReference>
<evidence type="ECO:0000313" key="8">
    <source>
        <dbReference type="Proteomes" id="UP000000719"/>
    </source>
</evidence>
<keyword evidence="2" id="KW-0805">Transcription regulation</keyword>
<keyword evidence="4" id="KW-0804">Transcription</keyword>
<feature type="domain" description="Sugar-binding" evidence="5">
    <location>
        <begin position="91"/>
        <end position="337"/>
    </location>
</feature>
<dbReference type="Gene3D" id="1.10.10.10">
    <property type="entry name" value="Winged helix-like DNA-binding domain superfamily/Winged helix DNA-binding domain"/>
    <property type="match status" value="1"/>
</dbReference>
<dbReference type="Pfam" id="PF21715">
    <property type="entry name" value="CggR_N"/>
    <property type="match status" value="1"/>
</dbReference>
<evidence type="ECO:0000259" key="5">
    <source>
        <dbReference type="Pfam" id="PF04198"/>
    </source>
</evidence>
<dbReference type="InterPro" id="IPR036390">
    <property type="entry name" value="WH_DNA-bd_sf"/>
</dbReference>
<dbReference type="PANTHER" id="PTHR34294:SF5">
    <property type="entry name" value="CENTRAL GLYCOLYTIC GENES REGULATOR"/>
    <property type="match status" value="1"/>
</dbReference>
<accession>B8CYG4</accession>
<dbReference type="PANTHER" id="PTHR34294">
    <property type="entry name" value="TRANSCRIPTIONAL REGULATOR-RELATED"/>
    <property type="match status" value="1"/>
</dbReference>
<dbReference type="HOGENOM" id="CLU_054506_2_0_9"/>
<dbReference type="InterPro" id="IPR048715">
    <property type="entry name" value="CggR_N"/>
</dbReference>
<dbReference type="InterPro" id="IPR007324">
    <property type="entry name" value="Sugar-bd_dom_put"/>
</dbReference>
<dbReference type="Pfam" id="PF04198">
    <property type="entry name" value="Sugar-bind"/>
    <property type="match status" value="1"/>
</dbReference>
<evidence type="ECO:0000256" key="4">
    <source>
        <dbReference type="ARBA" id="ARBA00023163"/>
    </source>
</evidence>
<proteinExistence type="inferred from homology"/>
<evidence type="ECO:0000256" key="3">
    <source>
        <dbReference type="ARBA" id="ARBA00023125"/>
    </source>
</evidence>
<evidence type="ECO:0000259" key="6">
    <source>
        <dbReference type="Pfam" id="PF21715"/>
    </source>
</evidence>
<dbReference type="AlphaFoldDB" id="B8CYG4"/>
<dbReference type="SUPFAM" id="SSF46785">
    <property type="entry name" value="Winged helix' DNA-binding domain"/>
    <property type="match status" value="1"/>
</dbReference>
<dbReference type="InterPro" id="IPR051054">
    <property type="entry name" value="SorC_transcr_regulators"/>
</dbReference>
<dbReference type="Gene3D" id="3.40.50.1360">
    <property type="match status" value="1"/>
</dbReference>
<dbReference type="InterPro" id="IPR037171">
    <property type="entry name" value="NagB/RpiA_transferase-like"/>
</dbReference>
<dbReference type="InterPro" id="IPR036388">
    <property type="entry name" value="WH-like_DNA-bd_sf"/>
</dbReference>
<evidence type="ECO:0000256" key="2">
    <source>
        <dbReference type="ARBA" id="ARBA00023015"/>
    </source>
</evidence>
<dbReference type="KEGG" id="hor:Hore_15840"/>
<keyword evidence="3" id="KW-0238">DNA-binding</keyword>
<organism evidence="7 8">
    <name type="scientific">Halothermothrix orenii (strain H 168 / OCM 544 / DSM 9562)</name>
    <dbReference type="NCBI Taxonomy" id="373903"/>
    <lineage>
        <taxon>Bacteria</taxon>
        <taxon>Bacillati</taxon>
        <taxon>Bacillota</taxon>
        <taxon>Clostridia</taxon>
        <taxon>Halanaerobiales</taxon>
        <taxon>Halothermotrichaceae</taxon>
        <taxon>Halothermothrix</taxon>
    </lineage>
</organism>
<dbReference type="SUPFAM" id="SSF100950">
    <property type="entry name" value="NagB/RpiA/CoA transferase-like"/>
    <property type="match status" value="1"/>
</dbReference>
<evidence type="ECO:0000313" key="7">
    <source>
        <dbReference type="EMBL" id="ACL70333.1"/>
    </source>
</evidence>
<gene>
    <name evidence="7" type="ordered locus">Hore_15840</name>
</gene>
<dbReference type="GO" id="GO:0030246">
    <property type="term" value="F:carbohydrate binding"/>
    <property type="evidence" value="ECO:0007669"/>
    <property type="project" value="InterPro"/>
</dbReference>
<keyword evidence="8" id="KW-1185">Reference proteome</keyword>
<dbReference type="GO" id="GO:0003677">
    <property type="term" value="F:DNA binding"/>
    <property type="evidence" value="ECO:0007669"/>
    <property type="project" value="UniProtKB-KW"/>
</dbReference>